<feature type="transmembrane region" description="Helical" evidence="5">
    <location>
        <begin position="361"/>
        <end position="379"/>
    </location>
</feature>
<feature type="transmembrane region" description="Helical" evidence="5">
    <location>
        <begin position="181"/>
        <end position="204"/>
    </location>
</feature>
<dbReference type="RefSeq" id="WP_377945758.1">
    <property type="nucleotide sequence ID" value="NZ_JBHUCX010000099.1"/>
</dbReference>
<protein>
    <submittedName>
        <fullName evidence="6">APC family permease</fullName>
    </submittedName>
</protein>
<gene>
    <name evidence="6" type="ORF">ACFSB2_24545</name>
</gene>
<dbReference type="PANTHER" id="PTHR47704:SF1">
    <property type="entry name" value="POTASSIUM TRANSPORTER KIMA"/>
    <property type="match status" value="1"/>
</dbReference>
<evidence type="ECO:0000256" key="3">
    <source>
        <dbReference type="ARBA" id="ARBA00022989"/>
    </source>
</evidence>
<dbReference type="Pfam" id="PF13520">
    <property type="entry name" value="AA_permease_2"/>
    <property type="match status" value="1"/>
</dbReference>
<dbReference type="EMBL" id="JBHUCX010000099">
    <property type="protein sequence ID" value="MFD1677837.1"/>
    <property type="molecule type" value="Genomic_DNA"/>
</dbReference>
<evidence type="ECO:0000256" key="5">
    <source>
        <dbReference type="SAM" id="Phobius"/>
    </source>
</evidence>
<feature type="transmembrane region" description="Helical" evidence="5">
    <location>
        <begin position="448"/>
        <end position="466"/>
    </location>
</feature>
<feature type="transmembrane region" description="Helical" evidence="5">
    <location>
        <begin position="70"/>
        <end position="95"/>
    </location>
</feature>
<feature type="transmembrane region" description="Helical" evidence="5">
    <location>
        <begin position="264"/>
        <end position="290"/>
    </location>
</feature>
<feature type="transmembrane region" description="Helical" evidence="5">
    <location>
        <begin position="391"/>
        <end position="412"/>
    </location>
</feature>
<organism evidence="6 7">
    <name type="scientific">Alicyclobacillus fodiniaquatilis</name>
    <dbReference type="NCBI Taxonomy" id="1661150"/>
    <lineage>
        <taxon>Bacteria</taxon>
        <taxon>Bacillati</taxon>
        <taxon>Bacillota</taxon>
        <taxon>Bacilli</taxon>
        <taxon>Bacillales</taxon>
        <taxon>Alicyclobacillaceae</taxon>
        <taxon>Alicyclobacillus</taxon>
    </lineage>
</organism>
<evidence type="ECO:0000313" key="6">
    <source>
        <dbReference type="EMBL" id="MFD1677837.1"/>
    </source>
</evidence>
<sequence length="628" mass="68809">MTTTSSVKRLLVGKPLKTKENQHAKIGILKGMAVMTPDALSSVAYATDQMEAVLAGLITAASTQAYLTNVLGFSMLGTAIIVGLAFLLFLAYRNIIAQYPQGGGAYAIGLNDLGKFWGLSAASTLIVGYTLTVAVSIAAGVDAIAPVIPFIAAHKLLFNVLLTLLIMFVNLRGTGESANVFVPFTYVFIGCIGLLGVTAIVRILMDPNQIHVPTAAGMHAVQGMGMFLFLRMFANGCSALTGIEAVSNSVPVFKEPSAKRAQGLLLTLVVTLSVLFFVVSGVAMLGGLQYNPDVPLINQESMMVFGTHGIGYIFTVIVSLSTMCILAIAANTAFTGCPALWSAMARDGFMPRWMLHKGNRLVYSNGIVFLTFISLLLTLCFDAKVGRLMPLYGVSVFYTFTISQLGMVVRVLRERRAKWMVSAISSTCGLVLTGGACLVFGVTRFTNGAWVVFICVPTMVMLFSRIQKHYQCIREDLKYDMTRTFQPSKEAITIVPIASINKSSVNALEYAVANFKNVIAVTVIASDSEEENRRRTVKIEAEWEELHTGVRLVVIHSQYRAVAKRLQRFIDFELQKYRPENITVVIPQFITKRWWHKLLHNKTGSILLAWLLINKSIKVVSVPYHLER</sequence>
<keyword evidence="2 5" id="KW-0812">Transmembrane</keyword>
<dbReference type="InterPro" id="IPR002293">
    <property type="entry name" value="AA/rel_permease1"/>
</dbReference>
<evidence type="ECO:0000313" key="7">
    <source>
        <dbReference type="Proteomes" id="UP001597079"/>
    </source>
</evidence>
<dbReference type="PANTHER" id="PTHR47704">
    <property type="entry name" value="POTASSIUM TRANSPORTER KIMA"/>
    <property type="match status" value="1"/>
</dbReference>
<dbReference type="Proteomes" id="UP001597079">
    <property type="component" value="Unassembled WGS sequence"/>
</dbReference>
<feature type="transmembrane region" description="Helical" evidence="5">
    <location>
        <begin position="147"/>
        <end position="169"/>
    </location>
</feature>
<comment type="subcellular location">
    <subcellularLocation>
        <location evidence="1">Membrane</location>
        <topology evidence="1">Multi-pass membrane protein</topology>
    </subcellularLocation>
</comment>
<keyword evidence="4 5" id="KW-0472">Membrane</keyword>
<evidence type="ECO:0000256" key="1">
    <source>
        <dbReference type="ARBA" id="ARBA00004141"/>
    </source>
</evidence>
<evidence type="ECO:0000256" key="4">
    <source>
        <dbReference type="ARBA" id="ARBA00023136"/>
    </source>
</evidence>
<keyword evidence="7" id="KW-1185">Reference proteome</keyword>
<dbReference type="InterPro" id="IPR053153">
    <property type="entry name" value="APC_K+_Transporter"/>
</dbReference>
<feature type="transmembrane region" description="Helical" evidence="5">
    <location>
        <begin position="419"/>
        <end position="442"/>
    </location>
</feature>
<feature type="transmembrane region" description="Helical" evidence="5">
    <location>
        <begin position="310"/>
        <end position="341"/>
    </location>
</feature>
<reference evidence="7" key="1">
    <citation type="journal article" date="2019" name="Int. J. Syst. Evol. Microbiol.">
        <title>The Global Catalogue of Microorganisms (GCM) 10K type strain sequencing project: providing services to taxonomists for standard genome sequencing and annotation.</title>
        <authorList>
            <consortium name="The Broad Institute Genomics Platform"/>
            <consortium name="The Broad Institute Genome Sequencing Center for Infectious Disease"/>
            <person name="Wu L."/>
            <person name="Ma J."/>
        </authorList>
    </citation>
    <scope>NUCLEOTIDE SEQUENCE [LARGE SCALE GENOMIC DNA]</scope>
    <source>
        <strain evidence="7">CGMCC 1.12286</strain>
    </source>
</reference>
<feature type="transmembrane region" description="Helical" evidence="5">
    <location>
        <begin position="116"/>
        <end position="141"/>
    </location>
</feature>
<keyword evidence="3 5" id="KW-1133">Transmembrane helix</keyword>
<comment type="caution">
    <text evidence="6">The sequence shown here is derived from an EMBL/GenBank/DDBJ whole genome shotgun (WGS) entry which is preliminary data.</text>
</comment>
<evidence type="ECO:0000256" key="2">
    <source>
        <dbReference type="ARBA" id="ARBA00022692"/>
    </source>
</evidence>
<name>A0ABW4JN12_9BACL</name>
<dbReference type="Gene3D" id="1.20.1740.10">
    <property type="entry name" value="Amino acid/polyamine transporter I"/>
    <property type="match status" value="1"/>
</dbReference>
<proteinExistence type="predicted"/>
<accession>A0ABW4JN12</accession>